<dbReference type="RefSeq" id="WP_304122901.1">
    <property type="nucleotide sequence ID" value="NZ_DYZA01000188.1"/>
</dbReference>
<dbReference type="Proteomes" id="UP000698963">
    <property type="component" value="Unassembled WGS sequence"/>
</dbReference>
<dbReference type="Pfam" id="PF00497">
    <property type="entry name" value="SBP_bac_3"/>
    <property type="match status" value="1"/>
</dbReference>
<protein>
    <submittedName>
        <fullName evidence="8">Basic amino acid ABC transporter substrate-binding protein</fullName>
    </submittedName>
</protein>
<evidence type="ECO:0000313" key="8">
    <source>
        <dbReference type="EMBL" id="HJD97846.1"/>
    </source>
</evidence>
<dbReference type="GO" id="GO:0030313">
    <property type="term" value="C:cell envelope"/>
    <property type="evidence" value="ECO:0007669"/>
    <property type="project" value="UniProtKB-SubCell"/>
</dbReference>
<reference evidence="8" key="2">
    <citation type="submission" date="2021-09" db="EMBL/GenBank/DDBJ databases">
        <authorList>
            <person name="Gilroy R."/>
        </authorList>
    </citation>
    <scope>NUCLEOTIDE SEQUENCE</scope>
    <source>
        <strain evidence="8">ChiGjej2B2-19336</strain>
    </source>
</reference>
<evidence type="ECO:0000256" key="2">
    <source>
        <dbReference type="ARBA" id="ARBA00010333"/>
    </source>
</evidence>
<reference evidence="8" key="1">
    <citation type="journal article" date="2021" name="PeerJ">
        <title>Extensive microbial diversity within the chicken gut microbiome revealed by metagenomics and culture.</title>
        <authorList>
            <person name="Gilroy R."/>
            <person name="Ravi A."/>
            <person name="Getino M."/>
            <person name="Pursley I."/>
            <person name="Horton D.L."/>
            <person name="Alikhan N.F."/>
            <person name="Baker D."/>
            <person name="Gharbi K."/>
            <person name="Hall N."/>
            <person name="Watson M."/>
            <person name="Adriaenssens E.M."/>
            <person name="Foster-Nyarko E."/>
            <person name="Jarju S."/>
            <person name="Secka A."/>
            <person name="Antonio M."/>
            <person name="Oren A."/>
            <person name="Chaudhuri R.R."/>
            <person name="La Ragione R."/>
            <person name="Hildebrand F."/>
            <person name="Pallen M.J."/>
        </authorList>
    </citation>
    <scope>NUCLEOTIDE SEQUENCE</scope>
    <source>
        <strain evidence="8">ChiGjej2B2-19336</strain>
    </source>
</reference>
<evidence type="ECO:0000259" key="6">
    <source>
        <dbReference type="SMART" id="SM00062"/>
    </source>
</evidence>
<comment type="caution">
    <text evidence="8">The sequence shown here is derived from an EMBL/GenBank/DDBJ whole genome shotgun (WGS) entry which is preliminary data.</text>
</comment>
<dbReference type="GO" id="GO:0015276">
    <property type="term" value="F:ligand-gated monoatomic ion channel activity"/>
    <property type="evidence" value="ECO:0007669"/>
    <property type="project" value="InterPro"/>
</dbReference>
<feature type="domain" description="Ionotropic glutamate receptor C-terminal" evidence="7">
    <location>
        <begin position="25"/>
        <end position="246"/>
    </location>
</feature>
<comment type="subcellular location">
    <subcellularLocation>
        <location evidence="1">Cell envelope</location>
    </subcellularLocation>
</comment>
<evidence type="ECO:0000259" key="7">
    <source>
        <dbReference type="SMART" id="SM00079"/>
    </source>
</evidence>
<name>A0A921AXR6_9BACT</name>
<feature type="domain" description="Solute-binding protein family 3/N-terminal" evidence="6">
    <location>
        <begin position="25"/>
        <end position="246"/>
    </location>
</feature>
<evidence type="ECO:0000313" key="9">
    <source>
        <dbReference type="Proteomes" id="UP000698963"/>
    </source>
</evidence>
<dbReference type="AlphaFoldDB" id="A0A921AXR6"/>
<organism evidence="8 9">
    <name type="scientific">Mailhella massiliensis</name>
    <dbReference type="NCBI Taxonomy" id="1903261"/>
    <lineage>
        <taxon>Bacteria</taxon>
        <taxon>Pseudomonadati</taxon>
        <taxon>Thermodesulfobacteriota</taxon>
        <taxon>Desulfovibrionia</taxon>
        <taxon>Desulfovibrionales</taxon>
        <taxon>Desulfovibrionaceae</taxon>
        <taxon>Mailhella</taxon>
    </lineage>
</organism>
<dbReference type="SUPFAM" id="SSF53850">
    <property type="entry name" value="Periplasmic binding protein-like II"/>
    <property type="match status" value="1"/>
</dbReference>
<evidence type="ECO:0000256" key="3">
    <source>
        <dbReference type="ARBA" id="ARBA00022729"/>
    </source>
</evidence>
<feature type="chain" id="PRO_5037931341" evidence="5">
    <location>
        <begin position="23"/>
        <end position="246"/>
    </location>
</feature>
<dbReference type="SMART" id="SM00079">
    <property type="entry name" value="PBPe"/>
    <property type="match status" value="1"/>
</dbReference>
<dbReference type="InterPro" id="IPR001638">
    <property type="entry name" value="Solute-binding_3/MltF_N"/>
</dbReference>
<comment type="similarity">
    <text evidence="2 4">Belongs to the bacterial solute-binding protein 3 family.</text>
</comment>
<gene>
    <name evidence="8" type="ORF">K8W16_09400</name>
</gene>
<proteinExistence type="inferred from homology"/>
<dbReference type="InterPro" id="IPR001320">
    <property type="entry name" value="Iontro_rcpt_C"/>
</dbReference>
<evidence type="ECO:0000256" key="1">
    <source>
        <dbReference type="ARBA" id="ARBA00004196"/>
    </source>
</evidence>
<dbReference type="GO" id="GO:0016020">
    <property type="term" value="C:membrane"/>
    <property type="evidence" value="ECO:0007669"/>
    <property type="project" value="InterPro"/>
</dbReference>
<dbReference type="Gene3D" id="3.40.190.10">
    <property type="entry name" value="Periplasmic binding protein-like II"/>
    <property type="match status" value="2"/>
</dbReference>
<feature type="signal peptide" evidence="5">
    <location>
        <begin position="1"/>
        <end position="22"/>
    </location>
</feature>
<evidence type="ECO:0000256" key="4">
    <source>
        <dbReference type="RuleBase" id="RU003744"/>
    </source>
</evidence>
<evidence type="ECO:0000256" key="5">
    <source>
        <dbReference type="SAM" id="SignalP"/>
    </source>
</evidence>
<dbReference type="InterPro" id="IPR018313">
    <property type="entry name" value="SBP_3_CS"/>
</dbReference>
<dbReference type="PANTHER" id="PTHR35936">
    <property type="entry name" value="MEMBRANE-BOUND LYTIC MUREIN TRANSGLYCOSYLASE F"/>
    <property type="match status" value="1"/>
</dbReference>
<accession>A0A921AXR6</accession>
<dbReference type="EMBL" id="DYZA01000188">
    <property type="protein sequence ID" value="HJD97846.1"/>
    <property type="molecule type" value="Genomic_DNA"/>
</dbReference>
<dbReference type="SMART" id="SM00062">
    <property type="entry name" value="PBPb"/>
    <property type="match status" value="1"/>
</dbReference>
<keyword evidence="3 5" id="KW-0732">Signal</keyword>
<dbReference type="PANTHER" id="PTHR35936:SF17">
    <property type="entry name" value="ARGININE-BINDING EXTRACELLULAR PROTEIN ARTP"/>
    <property type="match status" value="1"/>
</dbReference>
<dbReference type="PROSITE" id="PS01039">
    <property type="entry name" value="SBP_BACTERIAL_3"/>
    <property type="match status" value="1"/>
</dbReference>
<dbReference type="CDD" id="cd13624">
    <property type="entry name" value="PBP2_Arg_Lys_His"/>
    <property type="match status" value="1"/>
</dbReference>
<sequence>MLRRLLCALFLLPTLLCSSAMAAEKIIVATNPEWPPMEFLDDNKQIIGYDMDMMTAIGKEVGLEVEFRMTAWDGIFAGIAAGNYDVIASAVTITPERQKAFAFTVPYYDVQQIVVLRKGDSAENFEALKGRVLGGQIGTTGIFVAQKSGVDMTIREYDSVGLAMQDLLNSRIDAVICDSPVALYYANQKEGFADHLTVAFRTEATESFGFVVQKNRKDLVERLNKGIEAVRAKGIEAELIRKWLGD</sequence>